<reference evidence="1" key="1">
    <citation type="thesis" date="2020" institute="ProQuest LLC" country="789 East Eisenhower Parkway, Ann Arbor, MI, USA">
        <title>Comparative Genomics and Chromosome Evolution.</title>
        <authorList>
            <person name="Mudd A.B."/>
        </authorList>
    </citation>
    <scope>NUCLEOTIDE SEQUENCE</scope>
    <source>
        <strain evidence="1">HN-11 Male</strain>
        <tissue evidence="1">Kidney and liver</tissue>
    </source>
</reference>
<dbReference type="EMBL" id="WNTK01102570">
    <property type="protein sequence ID" value="KAG9460186.1"/>
    <property type="molecule type" value="Genomic_DNA"/>
</dbReference>
<organism evidence="1 2">
    <name type="scientific">Eleutherodactylus coqui</name>
    <name type="common">Puerto Rican coqui</name>
    <dbReference type="NCBI Taxonomy" id="57060"/>
    <lineage>
        <taxon>Eukaryota</taxon>
        <taxon>Metazoa</taxon>
        <taxon>Chordata</taxon>
        <taxon>Craniata</taxon>
        <taxon>Vertebrata</taxon>
        <taxon>Euteleostomi</taxon>
        <taxon>Amphibia</taxon>
        <taxon>Batrachia</taxon>
        <taxon>Anura</taxon>
        <taxon>Neobatrachia</taxon>
        <taxon>Hyloidea</taxon>
        <taxon>Eleutherodactylidae</taxon>
        <taxon>Eleutherodactylinae</taxon>
        <taxon>Eleutherodactylus</taxon>
        <taxon>Eleutherodactylus</taxon>
    </lineage>
</organism>
<proteinExistence type="predicted"/>
<sequence length="98" mass="11545">MEDLIASKPTGRERYYRIWRAWVEFQQTVTKRTRLPGLSALGVPYILQSCVLLHQERSRESDAQHLQEKMIPTAVCIVLTFSFSQFHCLFYSYSHVHL</sequence>
<comment type="caution">
    <text evidence="1">The sequence shown here is derived from an EMBL/GenBank/DDBJ whole genome shotgun (WGS) entry which is preliminary data.</text>
</comment>
<dbReference type="Proteomes" id="UP000770717">
    <property type="component" value="Unassembled WGS sequence"/>
</dbReference>
<dbReference type="AlphaFoldDB" id="A0A8J6B3S9"/>
<evidence type="ECO:0000313" key="1">
    <source>
        <dbReference type="EMBL" id="KAG9460186.1"/>
    </source>
</evidence>
<evidence type="ECO:0000313" key="2">
    <source>
        <dbReference type="Proteomes" id="UP000770717"/>
    </source>
</evidence>
<name>A0A8J6B3S9_ELECQ</name>
<keyword evidence="2" id="KW-1185">Reference proteome</keyword>
<gene>
    <name evidence="1" type="ORF">GDO78_013706</name>
</gene>
<protein>
    <submittedName>
        <fullName evidence="1">Uncharacterized protein</fullName>
    </submittedName>
</protein>
<accession>A0A8J6B3S9</accession>